<evidence type="ECO:0000256" key="1">
    <source>
        <dbReference type="ARBA" id="ARBA00001947"/>
    </source>
</evidence>
<dbReference type="InterPro" id="IPR018392">
    <property type="entry name" value="LysM"/>
</dbReference>
<keyword evidence="5" id="KW-0862">Zinc</keyword>
<dbReference type="PANTHER" id="PTHR21666:SF288">
    <property type="entry name" value="CELL DIVISION PROTEIN YTFB"/>
    <property type="match status" value="1"/>
</dbReference>
<dbReference type="InterPro" id="IPR011055">
    <property type="entry name" value="Dup_hybrid_motif"/>
</dbReference>
<dbReference type="PROSITE" id="PS51782">
    <property type="entry name" value="LYSM"/>
    <property type="match status" value="1"/>
</dbReference>
<dbReference type="Gene3D" id="2.70.70.10">
    <property type="entry name" value="Glucose Permease (Domain IIA)"/>
    <property type="match status" value="1"/>
</dbReference>
<dbReference type="GO" id="GO:0006508">
    <property type="term" value="P:proteolysis"/>
    <property type="evidence" value="ECO:0007669"/>
    <property type="project" value="UniProtKB-KW"/>
</dbReference>
<name>A0A432Y6R6_9GAMM</name>
<evidence type="ECO:0000256" key="6">
    <source>
        <dbReference type="ARBA" id="ARBA00023049"/>
    </source>
</evidence>
<dbReference type="InterPro" id="IPR016047">
    <property type="entry name" value="M23ase_b-sheet_dom"/>
</dbReference>
<feature type="domain" description="LysM" evidence="7">
    <location>
        <begin position="125"/>
        <end position="173"/>
    </location>
</feature>
<evidence type="ECO:0000259" key="7">
    <source>
        <dbReference type="PROSITE" id="PS51782"/>
    </source>
</evidence>
<organism evidence="8 9">
    <name type="scientific">Pseudidiomarina homiensis</name>
    <dbReference type="NCBI Taxonomy" id="364198"/>
    <lineage>
        <taxon>Bacteria</taxon>
        <taxon>Pseudomonadati</taxon>
        <taxon>Pseudomonadota</taxon>
        <taxon>Gammaproteobacteria</taxon>
        <taxon>Alteromonadales</taxon>
        <taxon>Idiomarinaceae</taxon>
        <taxon>Pseudidiomarina</taxon>
    </lineage>
</organism>
<dbReference type="GO" id="GO:0004222">
    <property type="term" value="F:metalloendopeptidase activity"/>
    <property type="evidence" value="ECO:0007669"/>
    <property type="project" value="TreeGrafter"/>
</dbReference>
<protein>
    <submittedName>
        <fullName evidence="8">Peptidase M23</fullName>
    </submittedName>
</protein>
<dbReference type="PANTHER" id="PTHR21666">
    <property type="entry name" value="PEPTIDASE-RELATED"/>
    <property type="match status" value="1"/>
</dbReference>
<evidence type="ECO:0000256" key="4">
    <source>
        <dbReference type="ARBA" id="ARBA00022801"/>
    </source>
</evidence>
<gene>
    <name evidence="8" type="ORF">CWI70_08090</name>
</gene>
<dbReference type="Proteomes" id="UP000287649">
    <property type="component" value="Unassembled WGS sequence"/>
</dbReference>
<comment type="caution">
    <text evidence="8">The sequence shown here is derived from an EMBL/GenBank/DDBJ whole genome shotgun (WGS) entry which is preliminary data.</text>
</comment>
<dbReference type="Gene3D" id="3.10.450.350">
    <property type="match status" value="1"/>
</dbReference>
<dbReference type="CDD" id="cd12797">
    <property type="entry name" value="M23_peptidase"/>
    <property type="match status" value="1"/>
</dbReference>
<evidence type="ECO:0000256" key="3">
    <source>
        <dbReference type="ARBA" id="ARBA00022723"/>
    </source>
</evidence>
<proteinExistence type="predicted"/>
<dbReference type="Pfam" id="PF01551">
    <property type="entry name" value="Peptidase_M23"/>
    <property type="match status" value="1"/>
</dbReference>
<dbReference type="SUPFAM" id="SSF51261">
    <property type="entry name" value="Duplicated hybrid motif"/>
    <property type="match status" value="1"/>
</dbReference>
<evidence type="ECO:0000256" key="2">
    <source>
        <dbReference type="ARBA" id="ARBA00022670"/>
    </source>
</evidence>
<reference evidence="9" key="1">
    <citation type="journal article" date="2018" name="Front. Microbiol.">
        <title>Genome-Based Analysis Reveals the Taxonomy and Diversity of the Family Idiomarinaceae.</title>
        <authorList>
            <person name="Liu Y."/>
            <person name="Lai Q."/>
            <person name="Shao Z."/>
        </authorList>
    </citation>
    <scope>NUCLEOTIDE SEQUENCE [LARGE SCALE GENOMIC DNA]</scope>
    <source>
        <strain evidence="9">PO-M2</strain>
    </source>
</reference>
<evidence type="ECO:0000313" key="8">
    <source>
        <dbReference type="EMBL" id="RUO56678.1"/>
    </source>
</evidence>
<evidence type="ECO:0000256" key="5">
    <source>
        <dbReference type="ARBA" id="ARBA00022833"/>
    </source>
</evidence>
<keyword evidence="3" id="KW-0479">Metal-binding</keyword>
<keyword evidence="6" id="KW-0482">Metalloprotease</keyword>
<evidence type="ECO:0000313" key="9">
    <source>
        <dbReference type="Proteomes" id="UP000287649"/>
    </source>
</evidence>
<comment type="cofactor">
    <cofactor evidence="1">
        <name>Zn(2+)</name>
        <dbReference type="ChEBI" id="CHEBI:29105"/>
    </cofactor>
</comment>
<accession>A0A432Y6R6</accession>
<keyword evidence="4" id="KW-0378">Hydrolase</keyword>
<keyword evidence="9" id="KW-1185">Reference proteome</keyword>
<sequence length="496" mass="55033">MRVGFGPTWRKKRVNLTVVHQRFLSRMALELKELGYRMRRLLIALGFTVAYLQLGCSDAPTEVSVDEATETQQEPAQAKQQGDTPYVLQPTERAKATLDVDHTRPLAKDSVTAERSFTPMSNEAHWVTLKSGQTVSSLLSKQGFSSQQIANLAIALRKVVPLNKLQAGSIIAIDEVAGQRQVSLAGEYAIRVDALLRGDDWQVTKTKVPTRIEVAEHAIVINHSLYGDGAAAGIPGDVINSALLALSHFIDFQRQVYSGNRFEVVFERTLVTEDEALFAHQQTPLKPTYLRFKNSDDDLRLYRYNDAFYLEDGRLAESFLLKTPLNGARLSSHYGQRKHPLLGYTRMHKGIDFSAPAGTPIMAAGNATVKRADWYSTYGNAVVLQHDDGYETLYAHLKGFASDIKPGVKVKQGQVIGFLGNTGLSQARHLHYEVYKNGKSVNPLNLKKLTTERLAGQELAQFIAFVEGLEDRTMRLAQFASGDSAIYLPPLTAEAR</sequence>
<dbReference type="AlphaFoldDB" id="A0A432Y6R6"/>
<keyword evidence="2" id="KW-0645">Protease</keyword>
<dbReference type="GO" id="GO:0046872">
    <property type="term" value="F:metal ion binding"/>
    <property type="evidence" value="ECO:0007669"/>
    <property type="project" value="UniProtKB-KW"/>
</dbReference>
<dbReference type="EMBL" id="PIPX01000001">
    <property type="protein sequence ID" value="RUO56678.1"/>
    <property type="molecule type" value="Genomic_DNA"/>
</dbReference>
<dbReference type="InterPro" id="IPR050570">
    <property type="entry name" value="Cell_wall_metabolism_enzyme"/>
</dbReference>